<dbReference type="InterPro" id="IPR043131">
    <property type="entry name" value="BCAT-like_N"/>
</dbReference>
<sequence>MNEKVSMLDTMWRQRKGLTAMSTILYNDRFLDRSQGKVDMEDRGYQFGDGIYEALRVYNGKMFLLDLHMKRLERSARELRLALPYATDHLAENLDKLIKENAMDYGYVYFQITRGAIARKHRFPEQPIDTVLTASVEATDKDEDLHADGIKVSLLDDIRWLRCDIKTLNLLGNVLANQEAFERGAADAILHRDGVVTEGTTCNVFMVKDGVLITHPADHFILNGITRIFVLQLAERLGIPVDERTYTTAELLAADEVFLTSTGVRVTPVLQIDDRQVAGGKPGPITNRLLEAFNQDVEQFITAVNA</sequence>
<dbReference type="NCBIfam" id="TIGR01121">
    <property type="entry name" value="D_amino_aminoT"/>
    <property type="match status" value="1"/>
</dbReference>
<dbReference type="NCBIfam" id="NF005209">
    <property type="entry name" value="PRK06680.1"/>
    <property type="match status" value="1"/>
</dbReference>
<evidence type="ECO:0000256" key="2">
    <source>
        <dbReference type="ARBA" id="ARBA00009320"/>
    </source>
</evidence>
<comment type="catalytic activity">
    <reaction evidence="9 12">
        <text>D-alanine + 2-oxoglutarate = D-glutamate + pyruvate</text>
        <dbReference type="Rhea" id="RHEA:15869"/>
        <dbReference type="ChEBI" id="CHEBI:15361"/>
        <dbReference type="ChEBI" id="CHEBI:16810"/>
        <dbReference type="ChEBI" id="CHEBI:29986"/>
        <dbReference type="ChEBI" id="CHEBI:57416"/>
        <dbReference type="EC" id="2.6.1.21"/>
    </reaction>
</comment>
<dbReference type="InterPro" id="IPR001544">
    <property type="entry name" value="Aminotrans_IV"/>
</dbReference>
<keyword evidence="7 13" id="KW-0808">Transferase</keyword>
<evidence type="ECO:0000256" key="3">
    <source>
        <dbReference type="ARBA" id="ARBA00011738"/>
    </source>
</evidence>
<organism evidence="13 14">
    <name type="scientific">Sporolactobacillus inulinus</name>
    <dbReference type="NCBI Taxonomy" id="2078"/>
    <lineage>
        <taxon>Bacteria</taxon>
        <taxon>Bacillati</taxon>
        <taxon>Bacillota</taxon>
        <taxon>Bacilli</taxon>
        <taxon>Bacillales</taxon>
        <taxon>Sporolactobacillaceae</taxon>
        <taxon>Sporolactobacillus</taxon>
    </lineage>
</organism>
<dbReference type="PROSITE" id="PS00770">
    <property type="entry name" value="AA_TRANSFER_CLASS_4"/>
    <property type="match status" value="1"/>
</dbReference>
<comment type="similarity">
    <text evidence="2 10">Belongs to the class-IV pyridoxal-phosphate-dependent aminotransferase family.</text>
</comment>
<protein>
    <recommendedName>
        <fullName evidence="5 12">D-alanine aminotransferase</fullName>
        <ecNumber evidence="4 12">2.6.1.21</ecNumber>
    </recommendedName>
</protein>
<comment type="function">
    <text evidence="12">Acts on the D-isomers of alanine, leucine, aspartate, glutamate, aminobutyrate, norvaline and asparagine. The enzyme transfers an amino group from a substrate D-amino acid to the pyridoxal phosphate cofactor to form pyridoxamine and an alpha-keto acid in the first half-reaction.</text>
</comment>
<comment type="subunit">
    <text evidence="3">Homodimer.</text>
</comment>
<evidence type="ECO:0000256" key="10">
    <source>
        <dbReference type="RuleBase" id="RU004106"/>
    </source>
</evidence>
<dbReference type="Gene3D" id="3.20.10.10">
    <property type="entry name" value="D-amino Acid Aminotransferase, subunit A, domain 2"/>
    <property type="match status" value="1"/>
</dbReference>
<dbReference type="GO" id="GO:0046416">
    <property type="term" value="P:D-amino acid metabolic process"/>
    <property type="evidence" value="ECO:0007669"/>
    <property type="project" value="InterPro"/>
</dbReference>
<evidence type="ECO:0000256" key="6">
    <source>
        <dbReference type="ARBA" id="ARBA00022576"/>
    </source>
</evidence>
<keyword evidence="6 13" id="KW-0032">Aminotransferase</keyword>
<dbReference type="InterPro" id="IPR043132">
    <property type="entry name" value="BCAT-like_C"/>
</dbReference>
<accession>A0A4Y1ZI82</accession>
<dbReference type="GO" id="GO:0008652">
    <property type="term" value="P:amino acid biosynthetic process"/>
    <property type="evidence" value="ECO:0007669"/>
    <property type="project" value="UniProtKB-ARBA"/>
</dbReference>
<name>A0A4Y1ZI82_9BACL</name>
<evidence type="ECO:0000256" key="9">
    <source>
        <dbReference type="ARBA" id="ARBA00047911"/>
    </source>
</evidence>
<dbReference type="InterPro" id="IPR005784">
    <property type="entry name" value="D_amino_transT"/>
</dbReference>
<dbReference type="EC" id="2.6.1.21" evidence="4 12"/>
<dbReference type="Gene3D" id="3.30.470.10">
    <property type="match status" value="1"/>
</dbReference>
<reference evidence="13 14" key="1">
    <citation type="submission" date="2017-11" db="EMBL/GenBank/DDBJ databases">
        <title>Draft Genome Sequence of Sporolactobacillus inulinus NBRC 111894 Isolated from Koso, a Japanese Sugar-Vegetable Fermented Beverage.</title>
        <authorList>
            <person name="Chiou T.Y."/>
            <person name="Oshima K."/>
            <person name="Suda W."/>
            <person name="Hattori M."/>
            <person name="Takahashi T."/>
        </authorList>
    </citation>
    <scope>NUCLEOTIDE SEQUENCE [LARGE SCALE GENOMIC DNA]</scope>
    <source>
        <strain evidence="13 14">NBRC111894</strain>
    </source>
</reference>
<dbReference type="GO" id="GO:0005829">
    <property type="term" value="C:cytosol"/>
    <property type="evidence" value="ECO:0007669"/>
    <property type="project" value="TreeGrafter"/>
</dbReference>
<dbReference type="SUPFAM" id="SSF56752">
    <property type="entry name" value="D-aminoacid aminotransferase-like PLP-dependent enzymes"/>
    <property type="match status" value="1"/>
</dbReference>
<evidence type="ECO:0000256" key="4">
    <source>
        <dbReference type="ARBA" id="ARBA00012874"/>
    </source>
</evidence>
<evidence type="ECO:0000256" key="12">
    <source>
        <dbReference type="RuleBase" id="RU004520"/>
    </source>
</evidence>
<comment type="cofactor">
    <cofactor evidence="1 11">
        <name>pyridoxal 5'-phosphate</name>
        <dbReference type="ChEBI" id="CHEBI:597326"/>
    </cofactor>
</comment>
<dbReference type="PANTHER" id="PTHR42743">
    <property type="entry name" value="AMINO-ACID AMINOTRANSFERASE"/>
    <property type="match status" value="1"/>
</dbReference>
<dbReference type="FunFam" id="3.30.470.10:FF:000009">
    <property type="entry name" value="D-alanine aminotransferase"/>
    <property type="match status" value="1"/>
</dbReference>
<dbReference type="FunFam" id="3.20.10.10:FF:000002">
    <property type="entry name" value="D-alanine aminotransferase"/>
    <property type="match status" value="1"/>
</dbReference>
<dbReference type="AlphaFoldDB" id="A0A4Y1ZI82"/>
<dbReference type="CDD" id="cd01558">
    <property type="entry name" value="D-AAT_like"/>
    <property type="match status" value="1"/>
</dbReference>
<evidence type="ECO:0000313" key="13">
    <source>
        <dbReference type="EMBL" id="GAY78068.1"/>
    </source>
</evidence>
<proteinExistence type="inferred from homology"/>
<dbReference type="GO" id="GO:0030170">
    <property type="term" value="F:pyridoxal phosphate binding"/>
    <property type="evidence" value="ECO:0007669"/>
    <property type="project" value="InterPro"/>
</dbReference>
<dbReference type="GO" id="GO:0046394">
    <property type="term" value="P:carboxylic acid biosynthetic process"/>
    <property type="evidence" value="ECO:0007669"/>
    <property type="project" value="UniProtKB-ARBA"/>
</dbReference>
<evidence type="ECO:0000256" key="8">
    <source>
        <dbReference type="ARBA" id="ARBA00022898"/>
    </source>
</evidence>
<evidence type="ECO:0000256" key="1">
    <source>
        <dbReference type="ARBA" id="ARBA00001933"/>
    </source>
</evidence>
<dbReference type="EMBL" id="BEXB01000039">
    <property type="protein sequence ID" value="GAY78068.1"/>
    <property type="molecule type" value="Genomic_DNA"/>
</dbReference>
<gene>
    <name evidence="13" type="ORF">NBRC111894_3622</name>
</gene>
<keyword evidence="8 11" id="KW-0663">Pyridoxal phosphate</keyword>
<dbReference type="InterPro" id="IPR050571">
    <property type="entry name" value="Class-IV_PLP-Dep_Aminotrnsfr"/>
</dbReference>
<dbReference type="Proteomes" id="UP000319716">
    <property type="component" value="Unassembled WGS sequence"/>
</dbReference>
<dbReference type="InterPro" id="IPR036038">
    <property type="entry name" value="Aminotransferase-like"/>
</dbReference>
<evidence type="ECO:0000256" key="5">
    <source>
        <dbReference type="ARBA" id="ARBA00021779"/>
    </source>
</evidence>
<dbReference type="InterPro" id="IPR018300">
    <property type="entry name" value="Aminotrans_IV_CS"/>
</dbReference>
<comment type="caution">
    <text evidence="13">The sequence shown here is derived from an EMBL/GenBank/DDBJ whole genome shotgun (WGS) entry which is preliminary data.</text>
</comment>
<dbReference type="Pfam" id="PF01063">
    <property type="entry name" value="Aminotran_4"/>
    <property type="match status" value="1"/>
</dbReference>
<dbReference type="GO" id="GO:0047810">
    <property type="term" value="F:D-alanine-2-oxoglutarate aminotransferase activity"/>
    <property type="evidence" value="ECO:0007669"/>
    <property type="project" value="UniProtKB-EC"/>
</dbReference>
<dbReference type="PANTHER" id="PTHR42743:SF10">
    <property type="entry name" value="D-ALANINE AMINOTRANSFERASE"/>
    <property type="match status" value="1"/>
</dbReference>
<evidence type="ECO:0000313" key="14">
    <source>
        <dbReference type="Proteomes" id="UP000319716"/>
    </source>
</evidence>
<evidence type="ECO:0000256" key="7">
    <source>
        <dbReference type="ARBA" id="ARBA00022679"/>
    </source>
</evidence>
<evidence type="ECO:0000256" key="11">
    <source>
        <dbReference type="RuleBase" id="RU004516"/>
    </source>
</evidence>